<dbReference type="Proteomes" id="UP000244066">
    <property type="component" value="Unassembled WGS sequence"/>
</dbReference>
<sequence>MEVSALELSVLLREMSQTLPGCIVDNVYQLEDGSIVLRLRGGEGGYELRASAGKCIYFTPHTYPKPKTPTEFASRLRKFLNGSRLRSLEQMGCERIAVLSFERDGTLKLVVELVPRGNLVLMDGADRILVALFGTRTKDREIAVGKRYVPPPPRFSLMEHDGVEKIVMGASSKKRLVSWLASELGLGGKYAEEVVALANVDKQTPVDELEEGKRREVADAITQVLLAFKEPRPHVARRDSEVRAVPFVLKSLEREGYSFYPVDSFNEAIAAEYEAYLAKEYEDRVTAELRQRLGELQEKLESKKRAMKELEARVERVKSTAEKLFMRMHEAESIRKAIKEGRLERMNGIRTVSVDRARGMAIISLGEAELELSLSEPVSRQVSRMFDEVKRLRQAMERIAGEIKDLESEISRMSGELESRRASALERVRHEVRERKRWFEKFRWFETSEGLLAVAGKDASSNLALLKKYLQPDDLVFHAEITGAPVVILKGGARAGERSIEEAAQFAASYSRAWREGLSSINVYYVRPEQVSFSAPSGEFLPRGSFMVTGRRNYVKTRLAVAFGIRKVDGAYEVLHGPPSSVAARSKAVAEVEPGDEPARSLSLKIVDLLCRQVGYEPSKEERGSLAARIAQMLPYGKGALAKQQQI</sequence>
<accession>A0A2R7Y908</accession>
<dbReference type="GO" id="GO:0000049">
    <property type="term" value="F:tRNA binding"/>
    <property type="evidence" value="ECO:0007669"/>
    <property type="project" value="TreeGrafter"/>
</dbReference>
<comment type="caution">
    <text evidence="3">The sequence shown here is derived from an EMBL/GenBank/DDBJ whole genome shotgun (WGS) entry which is preliminary data.</text>
</comment>
<dbReference type="InterPro" id="IPR010979">
    <property type="entry name" value="Ribosomal_uS13-like_H2TH"/>
</dbReference>
<dbReference type="Gene3D" id="2.30.310.10">
    <property type="entry name" value="ibrinogen binding protein from staphylococcus aureus domain"/>
    <property type="match status" value="1"/>
</dbReference>
<dbReference type="GO" id="GO:0072344">
    <property type="term" value="P:rescue of stalled ribosome"/>
    <property type="evidence" value="ECO:0007669"/>
    <property type="project" value="TreeGrafter"/>
</dbReference>
<dbReference type="GO" id="GO:1990112">
    <property type="term" value="C:RQC complex"/>
    <property type="evidence" value="ECO:0007669"/>
    <property type="project" value="TreeGrafter"/>
</dbReference>
<dbReference type="InterPro" id="IPR051608">
    <property type="entry name" value="RQC_Subunit_NEMF"/>
</dbReference>
<evidence type="ECO:0000313" key="4">
    <source>
        <dbReference type="Proteomes" id="UP000244066"/>
    </source>
</evidence>
<dbReference type="EMBL" id="NDWU01000004">
    <property type="protein sequence ID" value="PUA33799.1"/>
    <property type="molecule type" value="Genomic_DNA"/>
</dbReference>
<dbReference type="InterPro" id="IPR008532">
    <property type="entry name" value="NFACT_RNA-bd"/>
</dbReference>
<dbReference type="PANTHER" id="PTHR15239">
    <property type="entry name" value="NUCLEAR EXPORT MEDIATOR FACTOR NEMF"/>
    <property type="match status" value="1"/>
</dbReference>
<feature type="coiled-coil region" evidence="1">
    <location>
        <begin position="389"/>
        <end position="416"/>
    </location>
</feature>
<evidence type="ECO:0000313" key="3">
    <source>
        <dbReference type="EMBL" id="PUA33799.1"/>
    </source>
</evidence>
<evidence type="ECO:0000259" key="2">
    <source>
        <dbReference type="Pfam" id="PF05670"/>
    </source>
</evidence>
<dbReference type="PANTHER" id="PTHR15239:SF6">
    <property type="entry name" value="RIBOSOME QUALITY CONTROL COMPLEX SUBUNIT NEMF"/>
    <property type="match status" value="1"/>
</dbReference>
<protein>
    <recommendedName>
        <fullName evidence="2">NFACT RNA-binding domain-containing protein</fullName>
    </recommendedName>
</protein>
<dbReference type="NCBIfam" id="NF041120">
    <property type="entry name" value="RqcH_arch"/>
    <property type="match status" value="1"/>
</dbReference>
<proteinExistence type="predicted"/>
<reference evidence="3 4" key="1">
    <citation type="submission" date="2017-04" db="EMBL/GenBank/DDBJ databases">
        <title>Draft Aigarchaeota genome from a New Zealand hot spring.</title>
        <authorList>
            <person name="Reysenbach A.-L."/>
            <person name="Donaho J.A."/>
            <person name="Gerhart J."/>
            <person name="Kelley J.F."/>
            <person name="Kouba K."/>
            <person name="Podar M."/>
            <person name="Stott M."/>
        </authorList>
    </citation>
    <scope>NUCLEOTIDE SEQUENCE [LARGE SCALE GENOMIC DNA]</scope>
    <source>
        <strain evidence="3">NZ13_MG1</strain>
    </source>
</reference>
<dbReference type="AlphaFoldDB" id="A0A2R7Y908"/>
<evidence type="ECO:0000256" key="1">
    <source>
        <dbReference type="SAM" id="Coils"/>
    </source>
</evidence>
<dbReference type="Pfam" id="PF05670">
    <property type="entry name" value="NFACT-R_1"/>
    <property type="match status" value="1"/>
</dbReference>
<dbReference type="SUPFAM" id="SSF46946">
    <property type="entry name" value="S13-like H2TH domain"/>
    <property type="match status" value="1"/>
</dbReference>
<keyword evidence="1" id="KW-0175">Coiled coil</keyword>
<feature type="coiled-coil region" evidence="1">
    <location>
        <begin position="286"/>
        <end position="327"/>
    </location>
</feature>
<dbReference type="GO" id="GO:0043023">
    <property type="term" value="F:ribosomal large subunit binding"/>
    <property type="evidence" value="ECO:0007669"/>
    <property type="project" value="TreeGrafter"/>
</dbReference>
<dbReference type="Pfam" id="PF05833">
    <property type="entry name" value="NFACT_N"/>
    <property type="match status" value="1"/>
</dbReference>
<feature type="domain" description="NFACT RNA-binding" evidence="2">
    <location>
        <begin position="441"/>
        <end position="550"/>
    </location>
</feature>
<gene>
    <name evidence="3" type="ORF">B9J98_02345</name>
</gene>
<name>A0A2R7Y908_9ARCH</name>
<organism evidence="3 4">
    <name type="scientific">Candidatus Terraquivivens tikiterensis</name>
    <dbReference type="NCBI Taxonomy" id="1980982"/>
    <lineage>
        <taxon>Archaea</taxon>
        <taxon>Nitrososphaerota</taxon>
        <taxon>Candidatus Wolframiiraptoraceae</taxon>
        <taxon>Candidatus Terraquivivens</taxon>
    </lineage>
</organism>